<protein>
    <recommendedName>
        <fullName evidence="5">Short neuropeptide F</fullName>
    </recommendedName>
</protein>
<dbReference type="EnsemblMetazoa" id="MESCA004026-RA">
    <property type="protein sequence ID" value="MESCA004026-PA"/>
    <property type="gene ID" value="MESCA004026"/>
</dbReference>
<reference evidence="4" key="1">
    <citation type="submission" date="2013-02" db="EMBL/GenBank/DDBJ databases">
        <authorList>
            <person name="Hughes D."/>
        </authorList>
    </citation>
    <scope>NUCLEOTIDE SEQUENCE</scope>
    <source>
        <strain>Durham</strain>
        <strain evidence="4">NC isolate 2 -- Noor lab</strain>
    </source>
</reference>
<dbReference type="EMBL" id="CAQQ02082691">
    <property type="status" value="NOT_ANNOTATED_CDS"/>
    <property type="molecule type" value="Genomic_DNA"/>
</dbReference>
<reference evidence="3" key="2">
    <citation type="submission" date="2015-06" db="UniProtKB">
        <authorList>
            <consortium name="EnsemblMetazoa"/>
        </authorList>
    </citation>
    <scope>IDENTIFICATION</scope>
</reference>
<dbReference type="EMBL" id="CAQQ02082690">
    <property type="status" value="NOT_ANNOTATED_CDS"/>
    <property type="molecule type" value="Genomic_DNA"/>
</dbReference>
<feature type="chain" id="PRO_5004576991" description="Short neuropeptide F" evidence="2">
    <location>
        <begin position="22"/>
        <end position="155"/>
    </location>
</feature>
<evidence type="ECO:0000256" key="1">
    <source>
        <dbReference type="SAM" id="MobiDB-lite"/>
    </source>
</evidence>
<accession>T1GKK0</accession>
<name>T1GKK0_MEGSC</name>
<dbReference type="AlphaFoldDB" id="T1GKK0"/>
<dbReference type="Proteomes" id="UP000015102">
    <property type="component" value="Unassembled WGS sequence"/>
</dbReference>
<proteinExistence type="predicted"/>
<keyword evidence="2" id="KW-0732">Signal</keyword>
<evidence type="ECO:0008006" key="5">
    <source>
        <dbReference type="Google" id="ProtNLM"/>
    </source>
</evidence>
<feature type="signal peptide" evidence="2">
    <location>
        <begin position="1"/>
        <end position="21"/>
    </location>
</feature>
<dbReference type="STRING" id="36166.T1GKK0"/>
<dbReference type="EMBL" id="CAQQ02082689">
    <property type="status" value="NOT_ANNOTATED_CDS"/>
    <property type="molecule type" value="Genomic_DNA"/>
</dbReference>
<organism evidence="3 4">
    <name type="scientific">Megaselia scalaris</name>
    <name type="common">Humpbacked fly</name>
    <name type="synonym">Phora scalaris</name>
    <dbReference type="NCBI Taxonomy" id="36166"/>
    <lineage>
        <taxon>Eukaryota</taxon>
        <taxon>Metazoa</taxon>
        <taxon>Ecdysozoa</taxon>
        <taxon>Arthropoda</taxon>
        <taxon>Hexapoda</taxon>
        <taxon>Insecta</taxon>
        <taxon>Pterygota</taxon>
        <taxon>Neoptera</taxon>
        <taxon>Endopterygota</taxon>
        <taxon>Diptera</taxon>
        <taxon>Brachycera</taxon>
        <taxon>Muscomorpha</taxon>
        <taxon>Platypezoidea</taxon>
        <taxon>Phoridae</taxon>
        <taxon>Megaseliini</taxon>
        <taxon>Megaselia</taxon>
    </lineage>
</organism>
<feature type="region of interest" description="Disordered" evidence="1">
    <location>
        <begin position="132"/>
        <end position="155"/>
    </location>
</feature>
<evidence type="ECO:0000313" key="4">
    <source>
        <dbReference type="Proteomes" id="UP000015102"/>
    </source>
</evidence>
<evidence type="ECO:0000313" key="3">
    <source>
        <dbReference type="EnsemblMetazoa" id="MESCA004026-PA"/>
    </source>
</evidence>
<evidence type="ECO:0000256" key="2">
    <source>
        <dbReference type="SAM" id="SignalP"/>
    </source>
</evidence>
<sequence length="155" mass="17945">MGLFNFISIAIVATLYCHCGCESMYSAENAGQEETADNVFNYLMPSSIEDLIPENEMYERKAIRSPSLRLRFGRTNPSTLNEFDNIKKRTWMGEINQKPIRSPSLRLRFGRRSDPSMELISKIESILNDKQQFSREQRKPSTRLRFGRSVQSLIT</sequence>
<keyword evidence="4" id="KW-1185">Reference proteome</keyword>
<dbReference type="HOGENOM" id="CLU_1697536_0_0_1"/>